<comment type="caution">
    <text evidence="3">The sequence shown here is derived from an EMBL/GenBank/DDBJ whole genome shotgun (WGS) entry which is preliminary data.</text>
</comment>
<evidence type="ECO:0000313" key="3">
    <source>
        <dbReference type="EMBL" id="EKF54312.1"/>
    </source>
</evidence>
<dbReference type="Gene3D" id="1.10.10.60">
    <property type="entry name" value="Homeodomain-like"/>
    <property type="match status" value="1"/>
</dbReference>
<dbReference type="Proteomes" id="UP000007364">
    <property type="component" value="Unassembled WGS sequence"/>
</dbReference>
<sequence length="499" mass="57640">MKSPFFLIISLLLSNQLVSSQQLDKDSTYTKLYNDIVLNLSTNNPKKALELSDSLFKNAPSERKKIKALFLSADILVKQDKQAEAIKFALEALSFAKKSEDIHYQARIYGFLSTQCRSIGFYQKGKFYLNQGLSLSYMFSDDKEKLRYQAMANHELGEYSFIADDFKGASEYAKKAIAYYGTLDDSQYRSFVLANTRQLYARSYLGLNKNVEALNHFKIASDEIKEAQADNSIYAALISQGTGETFRRLMKSDSAHLYLTKALRFTETVNNSFLKEKVYESLSNYYKGRGQADSAVVYLTKYNQTIRNSRNLNKKSIDVVSNYLNKNRNQESLNNWIWGMGISILLISGGIGVYFYRKKQVTFLTTDVLEPNTSDDKTTTVELSAEMIDKFNQKLEIFEKEKKFLDKTFSYSMLATELETNTKYLNYFLKHHLHTDYRTYINKLRIQFIIHELEMKPHVRKYTLAHLADISGYGSYSAFAVNFKRIMKQSPSKYIQNLK</sequence>
<dbReference type="RefSeq" id="WP_008992483.1">
    <property type="nucleotide sequence ID" value="NZ_AMSG01000025.1"/>
</dbReference>
<evidence type="ECO:0000259" key="2">
    <source>
        <dbReference type="PROSITE" id="PS01124"/>
    </source>
</evidence>
<dbReference type="STRING" id="555500.I215_13223"/>
<dbReference type="SUPFAM" id="SSF48452">
    <property type="entry name" value="TPR-like"/>
    <property type="match status" value="2"/>
</dbReference>
<evidence type="ECO:0000313" key="4">
    <source>
        <dbReference type="Proteomes" id="UP000007364"/>
    </source>
</evidence>
<feature type="transmembrane region" description="Helical" evidence="1">
    <location>
        <begin position="336"/>
        <end position="356"/>
    </location>
</feature>
<dbReference type="OrthoDB" id="5295174at2"/>
<dbReference type="Pfam" id="PF12833">
    <property type="entry name" value="HTH_18"/>
    <property type="match status" value="1"/>
</dbReference>
<reference evidence="3 4" key="1">
    <citation type="journal article" date="2012" name="J. Bacteriol.">
        <title>Genome Sequence of Galbibacter marinum Type Strain ck-I2-15.</title>
        <authorList>
            <person name="Lai Q."/>
            <person name="Li C."/>
            <person name="Shao Z."/>
        </authorList>
    </citation>
    <scope>NUCLEOTIDE SEQUENCE [LARGE SCALE GENOMIC DNA]</scope>
    <source>
        <strain evidence="4">ck-I2-15</strain>
    </source>
</reference>
<dbReference type="eggNOG" id="COG2207">
    <property type="taxonomic scope" value="Bacteria"/>
</dbReference>
<protein>
    <submittedName>
        <fullName evidence="3">DNA-binding domain-containing protein</fullName>
    </submittedName>
</protein>
<evidence type="ECO:0000256" key="1">
    <source>
        <dbReference type="SAM" id="Phobius"/>
    </source>
</evidence>
<proteinExistence type="predicted"/>
<keyword evidence="3" id="KW-0238">DNA-binding</keyword>
<name>K2QHZ8_9FLAO</name>
<organism evidence="3 4">
    <name type="scientific">Galbibacter marinus</name>
    <dbReference type="NCBI Taxonomy" id="555500"/>
    <lineage>
        <taxon>Bacteria</taxon>
        <taxon>Pseudomonadati</taxon>
        <taxon>Bacteroidota</taxon>
        <taxon>Flavobacteriia</taxon>
        <taxon>Flavobacteriales</taxon>
        <taxon>Flavobacteriaceae</taxon>
        <taxon>Galbibacter</taxon>
    </lineage>
</organism>
<dbReference type="InterPro" id="IPR018060">
    <property type="entry name" value="HTH_AraC"/>
</dbReference>
<dbReference type="EMBL" id="AMSG01000025">
    <property type="protein sequence ID" value="EKF54312.1"/>
    <property type="molecule type" value="Genomic_DNA"/>
</dbReference>
<feature type="domain" description="HTH araC/xylS-type" evidence="2">
    <location>
        <begin position="395"/>
        <end position="497"/>
    </location>
</feature>
<keyword evidence="4" id="KW-1185">Reference proteome</keyword>
<dbReference type="SMART" id="SM00342">
    <property type="entry name" value="HTH_ARAC"/>
    <property type="match status" value="1"/>
</dbReference>
<dbReference type="AlphaFoldDB" id="K2QHZ8"/>
<gene>
    <name evidence="3" type="ORF">I215_13223</name>
</gene>
<keyword evidence="1" id="KW-0812">Transmembrane</keyword>
<dbReference type="GO" id="GO:0003700">
    <property type="term" value="F:DNA-binding transcription factor activity"/>
    <property type="evidence" value="ECO:0007669"/>
    <property type="project" value="InterPro"/>
</dbReference>
<dbReference type="PROSITE" id="PS01124">
    <property type="entry name" value="HTH_ARAC_FAMILY_2"/>
    <property type="match status" value="1"/>
</dbReference>
<accession>K2QHZ8</accession>
<dbReference type="GO" id="GO:0043565">
    <property type="term" value="F:sequence-specific DNA binding"/>
    <property type="evidence" value="ECO:0007669"/>
    <property type="project" value="InterPro"/>
</dbReference>
<keyword evidence="1" id="KW-1133">Transmembrane helix</keyword>
<dbReference type="InterPro" id="IPR011990">
    <property type="entry name" value="TPR-like_helical_dom_sf"/>
</dbReference>
<keyword evidence="1" id="KW-0472">Membrane</keyword>
<dbReference type="Gene3D" id="1.25.40.10">
    <property type="entry name" value="Tetratricopeptide repeat domain"/>
    <property type="match status" value="2"/>
</dbReference>